<dbReference type="Proteomes" id="UP000092730">
    <property type="component" value="Chromosome 1"/>
</dbReference>
<feature type="compositionally biased region" description="Basic and acidic residues" evidence="1">
    <location>
        <begin position="98"/>
        <end position="113"/>
    </location>
</feature>
<dbReference type="RefSeq" id="XP_019051235.1">
    <property type="nucleotide sequence ID" value="XM_019188357.1"/>
</dbReference>
<evidence type="ECO:0000313" key="4">
    <source>
        <dbReference type="Proteomes" id="UP000092730"/>
    </source>
</evidence>
<dbReference type="AlphaFoldDB" id="A0A1B9GGR9"/>
<dbReference type="GeneID" id="30206083"/>
<reference evidence="3" key="4">
    <citation type="submission" date="2024-02" db="EMBL/GenBank/DDBJ databases">
        <title>Comparative genomics of Cryptococcus and Kwoniella reveals pathogenesis evolution and contrasting modes of karyotype evolution via chromosome fusion or intercentromeric recombination.</title>
        <authorList>
            <person name="Coelho M.A."/>
            <person name="David-Palma M."/>
            <person name="Shea T."/>
            <person name="Bowers K."/>
            <person name="McGinley-Smith S."/>
            <person name="Mohammad A.W."/>
            <person name="Gnirke A."/>
            <person name="Yurkov A.M."/>
            <person name="Nowrousian M."/>
            <person name="Sun S."/>
            <person name="Cuomo C.A."/>
            <person name="Heitman J."/>
        </authorList>
    </citation>
    <scope>NUCLEOTIDE SEQUENCE</scope>
    <source>
        <strain evidence="3">CBS 10118</strain>
    </source>
</reference>
<reference evidence="2" key="1">
    <citation type="submission" date="2013-07" db="EMBL/GenBank/DDBJ databases">
        <title>The Genome Sequence of Cryptococcus bestiolae CBS10118.</title>
        <authorList>
            <consortium name="The Broad Institute Genome Sequencing Platform"/>
            <person name="Cuomo C."/>
            <person name="Litvintseva A."/>
            <person name="Chen Y."/>
            <person name="Heitman J."/>
            <person name="Sun S."/>
            <person name="Springer D."/>
            <person name="Dromer F."/>
            <person name="Young S.K."/>
            <person name="Zeng Q."/>
            <person name="Gargeya S."/>
            <person name="Fitzgerald M."/>
            <person name="Abouelleil A."/>
            <person name="Alvarado L."/>
            <person name="Berlin A.M."/>
            <person name="Chapman S.B."/>
            <person name="Dewar J."/>
            <person name="Goldberg J."/>
            <person name="Griggs A."/>
            <person name="Gujja S."/>
            <person name="Hansen M."/>
            <person name="Howarth C."/>
            <person name="Imamovic A."/>
            <person name="Larimer J."/>
            <person name="McCowan C."/>
            <person name="Murphy C."/>
            <person name="Pearson M."/>
            <person name="Priest M."/>
            <person name="Roberts A."/>
            <person name="Saif S."/>
            <person name="Shea T."/>
            <person name="Sykes S."/>
            <person name="Wortman J."/>
            <person name="Nusbaum C."/>
            <person name="Birren B."/>
        </authorList>
    </citation>
    <scope>NUCLEOTIDE SEQUENCE [LARGE SCALE GENOMIC DNA]</scope>
    <source>
        <strain evidence="2">CBS 10118</strain>
    </source>
</reference>
<protein>
    <submittedName>
        <fullName evidence="2">Uncharacterized protein</fullName>
    </submittedName>
</protein>
<keyword evidence="4" id="KW-1185">Reference proteome</keyword>
<reference evidence="3" key="2">
    <citation type="submission" date="2013-07" db="EMBL/GenBank/DDBJ databases">
        <authorList>
            <consortium name="The Broad Institute Genome Sequencing Platform"/>
            <person name="Cuomo C."/>
            <person name="Litvintseva A."/>
            <person name="Chen Y."/>
            <person name="Heitman J."/>
            <person name="Sun S."/>
            <person name="Springer D."/>
            <person name="Dromer F."/>
            <person name="Young S.K."/>
            <person name="Zeng Q."/>
            <person name="Gargeya S."/>
            <person name="Fitzgerald M."/>
            <person name="Abouelleil A."/>
            <person name="Alvarado L."/>
            <person name="Berlin A.M."/>
            <person name="Chapman S.B."/>
            <person name="Dewar J."/>
            <person name="Goldberg J."/>
            <person name="Griggs A."/>
            <person name="Gujja S."/>
            <person name="Hansen M."/>
            <person name="Howarth C."/>
            <person name="Imamovic A."/>
            <person name="Larimer J."/>
            <person name="McCowan C."/>
            <person name="Murphy C."/>
            <person name="Pearson M."/>
            <person name="Priest M."/>
            <person name="Roberts A."/>
            <person name="Saif S."/>
            <person name="Shea T."/>
            <person name="Sykes S."/>
            <person name="Wortman J."/>
            <person name="Nusbaum C."/>
            <person name="Birren B."/>
        </authorList>
    </citation>
    <scope>NUCLEOTIDE SEQUENCE</scope>
    <source>
        <strain evidence="3">CBS 10118</strain>
    </source>
</reference>
<organism evidence="2">
    <name type="scientific">Kwoniella bestiolae CBS 10118</name>
    <dbReference type="NCBI Taxonomy" id="1296100"/>
    <lineage>
        <taxon>Eukaryota</taxon>
        <taxon>Fungi</taxon>
        <taxon>Dikarya</taxon>
        <taxon>Basidiomycota</taxon>
        <taxon>Agaricomycotina</taxon>
        <taxon>Tremellomycetes</taxon>
        <taxon>Tremellales</taxon>
        <taxon>Cryptococcaceae</taxon>
        <taxon>Kwoniella</taxon>
    </lineage>
</organism>
<dbReference type="EMBL" id="KI894018">
    <property type="protein sequence ID" value="OCF30165.1"/>
    <property type="molecule type" value="Genomic_DNA"/>
</dbReference>
<dbReference type="KEGG" id="kbi:30206083"/>
<reference evidence="2" key="3">
    <citation type="submission" date="2014-01" db="EMBL/GenBank/DDBJ databases">
        <title>Evolution of pathogenesis and genome organization in the Tremellales.</title>
        <authorList>
            <person name="Cuomo C."/>
            <person name="Litvintseva A."/>
            <person name="Heitman J."/>
            <person name="Chen Y."/>
            <person name="Sun S."/>
            <person name="Springer D."/>
            <person name="Dromer F."/>
            <person name="Young S."/>
            <person name="Zeng Q."/>
            <person name="Chapman S."/>
            <person name="Gujja S."/>
            <person name="Saif S."/>
            <person name="Birren B."/>
        </authorList>
    </citation>
    <scope>NUCLEOTIDE SEQUENCE</scope>
    <source>
        <strain evidence="2">CBS 10118</strain>
    </source>
</reference>
<evidence type="ECO:0000313" key="2">
    <source>
        <dbReference type="EMBL" id="OCF30165.1"/>
    </source>
</evidence>
<evidence type="ECO:0000313" key="3">
    <source>
        <dbReference type="EMBL" id="WVW80997.1"/>
    </source>
</evidence>
<feature type="region of interest" description="Disordered" evidence="1">
    <location>
        <begin position="77"/>
        <end position="146"/>
    </location>
</feature>
<evidence type="ECO:0000256" key="1">
    <source>
        <dbReference type="SAM" id="MobiDB-lite"/>
    </source>
</evidence>
<accession>A0A1B9GGR9</accession>
<name>A0A1B9GGR9_9TREE</name>
<gene>
    <name evidence="2" type="ORF">I302_01684</name>
    <name evidence="3" type="ORF">I302_102988</name>
</gene>
<dbReference type="EMBL" id="CP144541">
    <property type="protein sequence ID" value="WVW80997.1"/>
    <property type="molecule type" value="Genomic_DNA"/>
</dbReference>
<dbReference type="VEuPathDB" id="FungiDB:I302_01684"/>
<feature type="compositionally biased region" description="Basic and acidic residues" evidence="1">
    <location>
        <begin position="137"/>
        <end position="146"/>
    </location>
</feature>
<sequence>MNSNGHPRFFPASRTDEYPDFPASTFVPDPSQYGLGHTTYAHTLAQPPMSASLDPLPLLEMTGDNNYPDAQHWVGWQPSTGYQPTWRGSDVGSVRPPLEAHKHGDTGDSRSEEPLGVGKRKAGRPRMSSVSVDNASQEERRRFHGN</sequence>
<feature type="region of interest" description="Disordered" evidence="1">
    <location>
        <begin position="1"/>
        <end position="24"/>
    </location>
</feature>
<proteinExistence type="predicted"/>